<protein>
    <recommendedName>
        <fullName evidence="3">T9SS C-terminal target domain-containing protein</fullName>
    </recommendedName>
</protein>
<dbReference type="AlphaFoldDB" id="A0A345H8J0"/>
<keyword evidence="2" id="KW-1185">Reference proteome</keyword>
<dbReference type="Proteomes" id="UP000253951">
    <property type="component" value="Chromosome"/>
</dbReference>
<accession>A0A345H8J0</accession>
<organism evidence="1 2">
    <name type="scientific">Flavobacterium arcticum</name>
    <dbReference type="NCBI Taxonomy" id="1784713"/>
    <lineage>
        <taxon>Bacteria</taxon>
        <taxon>Pseudomonadati</taxon>
        <taxon>Bacteroidota</taxon>
        <taxon>Flavobacteriia</taxon>
        <taxon>Flavobacteriales</taxon>
        <taxon>Flavobacteriaceae</taxon>
        <taxon>Flavobacterium</taxon>
    </lineage>
</organism>
<dbReference type="KEGG" id="fat:DVK85_01100"/>
<name>A0A345H8J0_9FLAO</name>
<dbReference type="EMBL" id="CP031188">
    <property type="protein sequence ID" value="AXG72900.1"/>
    <property type="molecule type" value="Genomic_DNA"/>
</dbReference>
<gene>
    <name evidence="1" type="ORF">DVK85_01100</name>
</gene>
<evidence type="ECO:0008006" key="3">
    <source>
        <dbReference type="Google" id="ProtNLM"/>
    </source>
</evidence>
<evidence type="ECO:0000313" key="2">
    <source>
        <dbReference type="Proteomes" id="UP000253951"/>
    </source>
</evidence>
<dbReference type="OrthoDB" id="5599486at2"/>
<dbReference type="PROSITE" id="PS51257">
    <property type="entry name" value="PROKAR_LIPOPROTEIN"/>
    <property type="match status" value="1"/>
</dbReference>
<evidence type="ECO:0000313" key="1">
    <source>
        <dbReference type="EMBL" id="AXG72900.1"/>
    </source>
</evidence>
<reference evidence="1 2" key="1">
    <citation type="submission" date="2018-07" db="EMBL/GenBank/DDBJ databases">
        <title>Complete genome sequence of Flavobacterium arcticum type strain SM1502T.</title>
        <authorList>
            <person name="Li Y."/>
            <person name="Li D.-D."/>
        </authorList>
    </citation>
    <scope>NUCLEOTIDE SEQUENCE [LARGE SCALE GENOMIC DNA]</scope>
    <source>
        <strain evidence="1 2">SM1502</strain>
    </source>
</reference>
<dbReference type="SUPFAM" id="SSF101898">
    <property type="entry name" value="NHL repeat"/>
    <property type="match status" value="1"/>
</dbReference>
<sequence length="289" mass="32975">MKNLILFLSVLLFSCTADNGKYIKIIGELDKDETSGIEYVEGSKWLWTIEDSGNKNKIYGLGKDGKTEHAITIKNAENVDWEDITSDKEGNLYIGDFGNNDNDREDLVIYKVNSNDLEKKEAVADYKISFYYPEQDKFPPKKSKRFYDVEAFFELNSSFYLFTKNRSARFDGSFSIYKVPNVAGNHKAELLATLNSCDVYRKCAITAADVSPDGTTAVLLSGDKIWLLEGFAEKGFSQDMMQEYKIDHYSQKEGICFTDDDTLLIVDEKHKKNEAFLYKLKISDLKSKL</sequence>
<dbReference type="RefSeq" id="WP_114676663.1">
    <property type="nucleotide sequence ID" value="NZ_CP031188.1"/>
</dbReference>
<proteinExistence type="predicted"/>